<feature type="binding site" evidence="10">
    <location>
        <position position="732"/>
    </location>
    <ligand>
        <name>Zn(2+)</name>
        <dbReference type="ChEBI" id="CHEBI:29105"/>
        <note>catalytic</note>
    </ligand>
</feature>
<evidence type="ECO:0000256" key="4">
    <source>
        <dbReference type="ARBA" id="ARBA00022603"/>
    </source>
</evidence>
<dbReference type="HAMAP" id="MF_00172">
    <property type="entry name" value="Meth_synth"/>
    <property type="match status" value="1"/>
</dbReference>
<dbReference type="GO" id="GO:0003871">
    <property type="term" value="F:5-methyltetrahydropteroyltriglutamate-homocysteine S-methyltransferase activity"/>
    <property type="evidence" value="ECO:0007669"/>
    <property type="project" value="UniProtKB-UniRule"/>
</dbReference>
<feature type="binding site" evidence="10">
    <location>
        <position position="611"/>
    </location>
    <ligand>
        <name>5-methyltetrahydropteroyltri-L-glutamate</name>
        <dbReference type="ChEBI" id="CHEBI:58207"/>
    </ligand>
</feature>
<comment type="pathway">
    <text evidence="2 10">Amino-acid biosynthesis; L-methionine biosynthesis via de novo pathway; L-methionine from L-homocysteine (MetE route): step 1/1.</text>
</comment>
<feature type="binding site" evidence="10">
    <location>
        <position position="649"/>
    </location>
    <ligand>
        <name>Zn(2+)</name>
        <dbReference type="ChEBI" id="CHEBI:29105"/>
        <note>catalytic</note>
    </ligand>
</feature>
<feature type="binding site" evidence="12">
    <location>
        <position position="671"/>
    </location>
    <ligand>
        <name>Zn(2+)</name>
        <dbReference type="ChEBI" id="CHEBI:29105"/>
        <label>1</label>
        <note>catalytic</note>
    </ligand>
</feature>
<dbReference type="Pfam" id="PF01717">
    <property type="entry name" value="Meth_synt_2"/>
    <property type="match status" value="1"/>
</dbReference>
<feature type="binding site" evidence="10 11">
    <location>
        <position position="567"/>
    </location>
    <ligand>
        <name>5-methyltetrahydropteroyltri-L-glutamate</name>
        <dbReference type="ChEBI" id="CHEBI:58207"/>
    </ligand>
</feature>
<dbReference type="PANTHER" id="PTHR30519">
    <property type="entry name" value="5-METHYLTETRAHYDROPTEROYLTRIGLUTAMATE--HOMOCYSTEINE METHYLTRANSFERASE"/>
    <property type="match status" value="1"/>
</dbReference>
<feature type="binding site" evidence="10 11">
    <location>
        <begin position="521"/>
        <end position="522"/>
    </location>
    <ligand>
        <name>5-methyltetrahydropteroyltri-L-glutamate</name>
        <dbReference type="ChEBI" id="CHEBI:58207"/>
    </ligand>
</feature>
<dbReference type="AlphaFoldDB" id="A0A6P1ZDB8"/>
<keyword evidence="10" id="KW-0677">Repeat</keyword>
<reference evidence="16 17" key="1">
    <citation type="submission" date="2018-06" db="EMBL/GenBank/DDBJ databases">
        <title>Complete genome of Desulfovibrio marinus P48SEP.</title>
        <authorList>
            <person name="Crispim J.S."/>
            <person name="Vidigal P.M.P."/>
            <person name="Silva L.C.F."/>
            <person name="Araujo L.C."/>
            <person name="Laguardia C.N."/>
            <person name="Dias R.S."/>
            <person name="Sousa M.P."/>
            <person name="Paula S.O."/>
            <person name="Silva C."/>
        </authorList>
    </citation>
    <scope>NUCLEOTIDE SEQUENCE [LARGE SCALE GENOMIC DNA]</scope>
    <source>
        <strain evidence="16 17">P48SEP</strain>
    </source>
</reference>
<evidence type="ECO:0000256" key="9">
    <source>
        <dbReference type="ARBA" id="ARBA00023167"/>
    </source>
</evidence>
<evidence type="ECO:0000256" key="7">
    <source>
        <dbReference type="ARBA" id="ARBA00022723"/>
    </source>
</evidence>
<dbReference type="GO" id="GO:0008270">
    <property type="term" value="F:zinc ion binding"/>
    <property type="evidence" value="ECO:0007669"/>
    <property type="project" value="InterPro"/>
</dbReference>
<feature type="binding site" evidence="10">
    <location>
        <begin position="437"/>
        <end position="439"/>
    </location>
    <ligand>
        <name>L-homocysteine</name>
        <dbReference type="ChEBI" id="CHEBI:58199"/>
    </ligand>
</feature>
<dbReference type="EC" id="2.1.1.14" evidence="10"/>
<evidence type="ECO:0000256" key="10">
    <source>
        <dbReference type="HAMAP-Rule" id="MF_00172"/>
    </source>
</evidence>
<evidence type="ECO:0000259" key="14">
    <source>
        <dbReference type="Pfam" id="PF01717"/>
    </source>
</evidence>
<dbReference type="EMBL" id="QMIF01000019">
    <property type="protein sequence ID" value="TVM30835.1"/>
    <property type="molecule type" value="Genomic_DNA"/>
</dbReference>
<evidence type="ECO:0000256" key="6">
    <source>
        <dbReference type="ARBA" id="ARBA00022679"/>
    </source>
</evidence>
<keyword evidence="4 10" id="KW-0489">Methyltransferase</keyword>
<proteinExistence type="inferred from homology"/>
<accession>A0A6P1ZDB8</accession>
<comment type="function">
    <text evidence="1 10">Catalyzes the transfer of a methyl group from 5-methyltetrahydrofolate to homocysteine resulting in methionine formation.</text>
</comment>
<feature type="domain" description="Cobalamin-independent methionine synthase MetE N-terminal" evidence="15">
    <location>
        <begin position="3"/>
        <end position="310"/>
    </location>
</feature>
<feature type="binding site" evidence="12">
    <location>
        <position position="649"/>
    </location>
    <ligand>
        <name>Zn(2+)</name>
        <dbReference type="ChEBI" id="CHEBI:29105"/>
        <label>1</label>
        <note>catalytic</note>
    </ligand>
</feature>
<dbReference type="GO" id="GO:0032259">
    <property type="term" value="P:methylation"/>
    <property type="evidence" value="ECO:0007669"/>
    <property type="project" value="UniProtKB-KW"/>
</dbReference>
<comment type="catalytic activity">
    <reaction evidence="10">
        <text>5-methyltetrahydropteroyltri-L-glutamate + L-homocysteine = tetrahydropteroyltri-L-glutamate + L-methionine</text>
        <dbReference type="Rhea" id="RHEA:21196"/>
        <dbReference type="ChEBI" id="CHEBI:57844"/>
        <dbReference type="ChEBI" id="CHEBI:58140"/>
        <dbReference type="ChEBI" id="CHEBI:58199"/>
        <dbReference type="ChEBI" id="CHEBI:58207"/>
        <dbReference type="EC" id="2.1.1.14"/>
    </reaction>
</comment>
<feature type="binding site" evidence="10">
    <location>
        <position position="605"/>
    </location>
    <ligand>
        <name>L-homocysteine</name>
        <dbReference type="ChEBI" id="CHEBI:58199"/>
    </ligand>
</feature>
<keyword evidence="8 10" id="KW-0862">Zinc</keyword>
<evidence type="ECO:0000259" key="15">
    <source>
        <dbReference type="Pfam" id="PF08267"/>
    </source>
</evidence>
<protein>
    <recommendedName>
        <fullName evidence="10">5-methyltetrahydropteroyltriglutamate--homocysteine methyltransferase</fullName>
        <ecNumber evidence="10">2.1.1.14</ecNumber>
    </recommendedName>
    <alternativeName>
        <fullName evidence="10">Cobalamin-independent methionine synthase</fullName>
    </alternativeName>
    <alternativeName>
        <fullName evidence="10">Methionine synthase, vitamin-B12 independent isozyme</fullName>
    </alternativeName>
</protein>
<dbReference type="NCBIfam" id="TIGR01371">
    <property type="entry name" value="met_syn_B12ind"/>
    <property type="match status" value="1"/>
</dbReference>
<keyword evidence="9 10" id="KW-0486">Methionine biosynthesis</keyword>
<gene>
    <name evidence="10" type="primary">metE</name>
    <name evidence="16" type="ORF">DQK91_19865</name>
</gene>
<dbReference type="CDD" id="cd03312">
    <property type="entry name" value="CIMS_N_terminal_like"/>
    <property type="match status" value="1"/>
</dbReference>
<dbReference type="Pfam" id="PF08267">
    <property type="entry name" value="Meth_synt_1"/>
    <property type="match status" value="1"/>
</dbReference>
<sequence>MQTHLLGFSRMGKQRELKRALEQYWKGDIEGDALLATARELRIRHWTLQRDAGIELLPVGDFSFYDHILDMTAALGAVPERYGTAGEAVDLDAYFHMARGGQGVPAMEMSKWFDTNYHYIVPELAPDQRFHVDAGRLLAQIEEAGELGAPLKAVLPGPVTYCVLAKSTTPDFNRFELLPVILQAYEELLAQLGERCEWIQLDEPVLAQDLPAEVKGAFKTAYASLLKAASPAKVMLATYFGSIAHNLGELAGLSFDALHVDLVRAPEQLDAVLKALPEQARLSLGVVDGRNIWRVDAGKALDLIQHARNAVGMDRLMLAPSCSLLHVPVDLEDEIALSETIKRWMAFGVQKCHEVAMLAATVQGTQGAQGVDVADWLEENRAAWTSRRSDETLHRKDVRSRIDALTPTMYARPVPYAERSLEQRERLGLPLLPTTTIGSFPQTAEIRATRRDYKRGDLDMEKYTERMRDCIQDVVGRQEELGLDVLVHGEPERNDMVEYFGEQLDGFCFTQNGWVQSYGSRCVKPPVIYGDVARAKPMTVAWSKFAQSLTDKPMKGMLTGPVTILCWSFVRDDQPRSETCRQIALAIRDEVADLEQAGLPIIQVDEPALREGAPLRESAWDEYFRWAVDCFRLAANGAAPETQVHTHMCYCDFNDIIEHIAAMDADVISLEASRSRMELLEAFRLFNYPNEVGPGIYDIHSPRVPSVDEMADLLRRAARVLPVERLWANPDCGLKTRGWEETTSSLRNMVEAARIVRAELQT</sequence>
<dbReference type="CDD" id="cd03311">
    <property type="entry name" value="CIMS_C_terminal_like"/>
    <property type="match status" value="1"/>
</dbReference>
<dbReference type="InterPro" id="IPR013215">
    <property type="entry name" value="Cbl-indep_Met_Synth_N"/>
</dbReference>
<feature type="binding site" evidence="10">
    <location>
        <begin position="15"/>
        <end position="18"/>
    </location>
    <ligand>
        <name>5-methyltetrahydropteroyltri-L-glutamate</name>
        <dbReference type="ChEBI" id="CHEBI:58207"/>
    </ligand>
</feature>
<feature type="active site" description="Proton donor" evidence="10 13">
    <location>
        <position position="700"/>
    </location>
</feature>
<dbReference type="SUPFAM" id="SSF51726">
    <property type="entry name" value="UROD/MetE-like"/>
    <property type="match status" value="2"/>
</dbReference>
<evidence type="ECO:0000256" key="5">
    <source>
        <dbReference type="ARBA" id="ARBA00022605"/>
    </source>
</evidence>
<feature type="binding site" evidence="11">
    <location>
        <position position="116"/>
    </location>
    <ligand>
        <name>5-methyltetrahydropteroyltri-L-glutamate</name>
        <dbReference type="ChEBI" id="CHEBI:58207"/>
    </ligand>
</feature>
<evidence type="ECO:0000256" key="12">
    <source>
        <dbReference type="PIRSR" id="PIRSR000382-2"/>
    </source>
</evidence>
<feature type="binding site" evidence="12">
    <location>
        <position position="647"/>
    </location>
    <ligand>
        <name>Zn(2+)</name>
        <dbReference type="ChEBI" id="CHEBI:29105"/>
        <label>1</label>
        <note>catalytic</note>
    </ligand>
</feature>
<dbReference type="InterPro" id="IPR002629">
    <property type="entry name" value="Met_Synth_C/arc"/>
</dbReference>
<evidence type="ECO:0000313" key="16">
    <source>
        <dbReference type="EMBL" id="TVM30835.1"/>
    </source>
</evidence>
<dbReference type="UniPathway" id="UPA00051">
    <property type="reaction ID" value="UER00082"/>
</dbReference>
<feature type="binding site" evidence="10">
    <location>
        <position position="647"/>
    </location>
    <ligand>
        <name>Zn(2+)</name>
        <dbReference type="ChEBI" id="CHEBI:29105"/>
        <note>catalytic</note>
    </ligand>
</feature>
<dbReference type="InterPro" id="IPR038071">
    <property type="entry name" value="UROD/MetE-like_sf"/>
</dbReference>
<comment type="similarity">
    <text evidence="3 10">Belongs to the vitamin-B12 independent methionine synthase family.</text>
</comment>
<dbReference type="InterPro" id="IPR006276">
    <property type="entry name" value="Cobalamin-indep_Met_synthase"/>
</dbReference>
<dbReference type="FunFam" id="3.20.20.210:FF:000002">
    <property type="entry name" value="5-methyltetrahydropteroyltriglutamate--homocysteine methyltransferase"/>
    <property type="match status" value="1"/>
</dbReference>
<evidence type="ECO:0000256" key="3">
    <source>
        <dbReference type="ARBA" id="ARBA00009553"/>
    </source>
</evidence>
<feature type="binding site" evidence="10">
    <location>
        <position position="671"/>
    </location>
    <ligand>
        <name>Zn(2+)</name>
        <dbReference type="ChEBI" id="CHEBI:29105"/>
        <note>catalytic</note>
    </ligand>
</feature>
<keyword evidence="6 10" id="KW-0808">Transferase</keyword>
<evidence type="ECO:0000256" key="11">
    <source>
        <dbReference type="PIRSR" id="PIRSR000382-1"/>
    </source>
</evidence>
<comment type="cofactor">
    <cofactor evidence="12">
        <name>Zn(2+)</name>
        <dbReference type="ChEBI" id="CHEBI:29105"/>
    </cofactor>
    <text evidence="12">Binds 2 Zn(2+) ions per subunit.</text>
</comment>
<dbReference type="Proteomes" id="UP000434052">
    <property type="component" value="Unassembled WGS sequence"/>
</dbReference>
<evidence type="ECO:0000256" key="2">
    <source>
        <dbReference type="ARBA" id="ARBA00004681"/>
    </source>
</evidence>
<dbReference type="Gene3D" id="3.20.20.210">
    <property type="match status" value="2"/>
</dbReference>
<feature type="binding site" evidence="10">
    <location>
        <position position="111"/>
    </location>
    <ligand>
        <name>5-methyltetrahydropteroyltri-L-glutamate</name>
        <dbReference type="ChEBI" id="CHEBI:58207"/>
    </ligand>
</feature>
<feature type="binding site" evidence="10">
    <location>
        <position position="490"/>
    </location>
    <ligand>
        <name>L-homocysteine</name>
        <dbReference type="ChEBI" id="CHEBI:58199"/>
    </ligand>
</feature>
<dbReference type="RefSeq" id="WP_144307156.1">
    <property type="nucleotide sequence ID" value="NZ_QMIF01000019.1"/>
</dbReference>
<feature type="binding site" evidence="10 11">
    <location>
        <position position="605"/>
    </location>
    <ligand>
        <name>L-methionine</name>
        <dbReference type="ChEBI" id="CHEBI:57844"/>
    </ligand>
</feature>
<feature type="binding site" evidence="12">
    <location>
        <position position="732"/>
    </location>
    <ligand>
        <name>Zn(2+)</name>
        <dbReference type="ChEBI" id="CHEBI:29105"/>
        <label>1</label>
        <note>catalytic</note>
    </ligand>
</feature>
<comment type="cofactor">
    <cofactor evidence="10">
        <name>Zn(2+)</name>
        <dbReference type="ChEBI" id="CHEBI:29105"/>
    </cofactor>
    <text evidence="10">Binds 1 zinc ion per subunit.</text>
</comment>
<evidence type="ECO:0000256" key="8">
    <source>
        <dbReference type="ARBA" id="ARBA00022833"/>
    </source>
</evidence>
<dbReference type="NCBIfam" id="NF003556">
    <property type="entry name" value="PRK05222.1"/>
    <property type="match status" value="1"/>
</dbReference>
<keyword evidence="5 10" id="KW-0028">Amino-acid biosynthesis</keyword>
<dbReference type="GO" id="GO:0009086">
    <property type="term" value="P:methionine biosynthetic process"/>
    <property type="evidence" value="ECO:0007669"/>
    <property type="project" value="UniProtKB-UniRule"/>
</dbReference>
<evidence type="ECO:0000256" key="1">
    <source>
        <dbReference type="ARBA" id="ARBA00002777"/>
    </source>
</evidence>
<organism evidence="16 17">
    <name type="scientific">Oceanidesulfovibrio marinus</name>
    <dbReference type="NCBI Taxonomy" id="370038"/>
    <lineage>
        <taxon>Bacteria</taxon>
        <taxon>Pseudomonadati</taxon>
        <taxon>Thermodesulfobacteriota</taxon>
        <taxon>Desulfovibrionia</taxon>
        <taxon>Desulfovibrionales</taxon>
        <taxon>Desulfovibrionaceae</taxon>
        <taxon>Oceanidesulfovibrio</taxon>
    </lineage>
</organism>
<evidence type="ECO:0000313" key="17">
    <source>
        <dbReference type="Proteomes" id="UP000434052"/>
    </source>
</evidence>
<feature type="binding site" evidence="11">
    <location>
        <position position="18"/>
    </location>
    <ligand>
        <name>5-methyltetrahydropteroyltri-L-glutamate</name>
        <dbReference type="ChEBI" id="CHEBI:58207"/>
    </ligand>
</feature>
<feature type="domain" description="Cobalamin-independent methionine synthase MetE C-terminal/archaeal" evidence="14">
    <location>
        <begin position="432"/>
        <end position="754"/>
    </location>
</feature>
<evidence type="ECO:0000256" key="13">
    <source>
        <dbReference type="PIRSR" id="PIRSR000382-3"/>
    </source>
</evidence>
<keyword evidence="7 10" id="KW-0479">Metal-binding</keyword>
<feature type="binding site" evidence="10 11">
    <location>
        <begin position="437"/>
        <end position="439"/>
    </location>
    <ligand>
        <name>L-methionine</name>
        <dbReference type="ChEBI" id="CHEBI:57844"/>
    </ligand>
</feature>
<name>A0A6P1ZDB8_9BACT</name>
<feature type="binding site" evidence="10 11">
    <location>
        <position position="490"/>
    </location>
    <ligand>
        <name>L-methionine</name>
        <dbReference type="ChEBI" id="CHEBI:57844"/>
    </ligand>
</feature>
<dbReference type="PIRSF" id="PIRSF000382">
    <property type="entry name" value="MeTrfase_B12_ind"/>
    <property type="match status" value="1"/>
</dbReference>
<dbReference type="OrthoDB" id="244285at2"/>
<comment type="caution">
    <text evidence="16">The sequence shown here is derived from an EMBL/GenBank/DDBJ whole genome shotgun (WGS) entry which is preliminary data.</text>
</comment>